<feature type="domain" description="YjiS-like" evidence="1">
    <location>
        <begin position="64"/>
        <end position="100"/>
    </location>
</feature>
<evidence type="ECO:0000313" key="2">
    <source>
        <dbReference type="EMBL" id="MPL67371.1"/>
    </source>
</evidence>
<name>A0A644TNY3_9ZZZZ</name>
<sequence length="104" mass="11507">MQKTHGGTARAAVVFANGPLYVRPHKGIAHELRSLKKPRKPEMSAIDTNRVLGRAGRTGTFSKLIDAVVAWNEARVTRNELAKLSDRELTDIGLTRYDAEHMGL</sequence>
<organism evidence="2">
    <name type="scientific">bioreactor metagenome</name>
    <dbReference type="NCBI Taxonomy" id="1076179"/>
    <lineage>
        <taxon>unclassified sequences</taxon>
        <taxon>metagenomes</taxon>
        <taxon>ecological metagenomes</taxon>
    </lineage>
</organism>
<evidence type="ECO:0000259" key="1">
    <source>
        <dbReference type="Pfam" id="PF06568"/>
    </source>
</evidence>
<dbReference type="EMBL" id="VSSQ01000036">
    <property type="protein sequence ID" value="MPL67371.1"/>
    <property type="molecule type" value="Genomic_DNA"/>
</dbReference>
<reference evidence="2" key="1">
    <citation type="submission" date="2019-08" db="EMBL/GenBank/DDBJ databases">
        <authorList>
            <person name="Kucharzyk K."/>
            <person name="Murdoch R.W."/>
            <person name="Higgins S."/>
            <person name="Loffler F."/>
        </authorList>
    </citation>
    <scope>NUCLEOTIDE SEQUENCE</scope>
</reference>
<dbReference type="Pfam" id="PF06568">
    <property type="entry name" value="YjiS-like"/>
    <property type="match status" value="1"/>
</dbReference>
<dbReference type="InterPro" id="IPR009506">
    <property type="entry name" value="YjiS-like"/>
</dbReference>
<gene>
    <name evidence="2" type="ORF">SDC9_13062</name>
</gene>
<comment type="caution">
    <text evidence="2">The sequence shown here is derived from an EMBL/GenBank/DDBJ whole genome shotgun (WGS) entry which is preliminary data.</text>
</comment>
<proteinExistence type="predicted"/>
<accession>A0A644TNY3</accession>
<protein>
    <recommendedName>
        <fullName evidence="1">YjiS-like domain-containing protein</fullName>
    </recommendedName>
</protein>
<dbReference type="AlphaFoldDB" id="A0A644TNY3"/>